<evidence type="ECO:0000313" key="3">
    <source>
        <dbReference type="Proteomes" id="UP000334990"/>
    </source>
</evidence>
<keyword evidence="1" id="KW-1133">Transmembrane helix</keyword>
<keyword evidence="1" id="KW-0472">Membrane</keyword>
<evidence type="ECO:0000313" key="2">
    <source>
        <dbReference type="EMBL" id="GES00965.1"/>
    </source>
</evidence>
<dbReference type="Pfam" id="PF03988">
    <property type="entry name" value="DUF347"/>
    <property type="match status" value="1"/>
</dbReference>
<proteinExistence type="predicted"/>
<keyword evidence="1" id="KW-0812">Transmembrane</keyword>
<gene>
    <name evidence="2" type="ORF">Acor_30290</name>
</gene>
<organism evidence="2 3">
    <name type="scientific">Acrocarpospora corrugata</name>
    <dbReference type="NCBI Taxonomy" id="35763"/>
    <lineage>
        <taxon>Bacteria</taxon>
        <taxon>Bacillati</taxon>
        <taxon>Actinomycetota</taxon>
        <taxon>Actinomycetes</taxon>
        <taxon>Streptosporangiales</taxon>
        <taxon>Streptosporangiaceae</taxon>
        <taxon>Acrocarpospora</taxon>
    </lineage>
</organism>
<dbReference type="EMBL" id="BLAD01000047">
    <property type="protein sequence ID" value="GES00965.1"/>
    <property type="molecule type" value="Genomic_DNA"/>
</dbReference>
<reference evidence="2 3" key="1">
    <citation type="submission" date="2019-10" db="EMBL/GenBank/DDBJ databases">
        <title>Whole genome shotgun sequence of Acrocarpospora corrugata NBRC 13972.</title>
        <authorList>
            <person name="Ichikawa N."/>
            <person name="Kimura A."/>
            <person name="Kitahashi Y."/>
            <person name="Komaki H."/>
            <person name="Oguchi A."/>
        </authorList>
    </citation>
    <scope>NUCLEOTIDE SEQUENCE [LARGE SCALE GENOMIC DNA]</scope>
    <source>
        <strain evidence="2 3">NBRC 13972</strain>
    </source>
</reference>
<feature type="transmembrane region" description="Helical" evidence="1">
    <location>
        <begin position="55"/>
        <end position="73"/>
    </location>
</feature>
<comment type="caution">
    <text evidence="2">The sequence shown here is derived from an EMBL/GenBank/DDBJ whole genome shotgun (WGS) entry which is preliminary data.</text>
</comment>
<sequence>MLVSVVGTLITDNLTDNFGVPLEVTTVAFALALAVIFAGWYGVERTLSIHSIRTIRREAFYWAAILFTFALGARGR</sequence>
<feature type="transmembrane region" description="Helical" evidence="1">
    <location>
        <begin position="20"/>
        <end position="43"/>
    </location>
</feature>
<name>A0A5M3VVY2_9ACTN</name>
<evidence type="ECO:0000256" key="1">
    <source>
        <dbReference type="SAM" id="Phobius"/>
    </source>
</evidence>
<dbReference type="AlphaFoldDB" id="A0A5M3VVY2"/>
<keyword evidence="3" id="KW-1185">Reference proteome</keyword>
<dbReference type="Proteomes" id="UP000334990">
    <property type="component" value="Unassembled WGS sequence"/>
</dbReference>
<protein>
    <submittedName>
        <fullName evidence="2">Uncharacterized protein</fullName>
    </submittedName>
</protein>
<accession>A0A5M3VVY2</accession>
<dbReference type="InterPro" id="IPR007136">
    <property type="entry name" value="DUF347"/>
</dbReference>